<dbReference type="AlphaFoldDB" id="M1BP92"/>
<dbReference type="HOGENOM" id="CLU_984861_0_0_1"/>
<dbReference type="ExpressionAtlas" id="M1BP92">
    <property type="expression patterns" value="baseline"/>
</dbReference>
<sequence>MSVLIEGLPDAVALRCLARVPFYLHPKLELVSHSWQAAIRSGELFKARREERETRKMVVSASEFRRRIGFAMIGLGDDIYIVGGVIGPERWNWDIKLLSDVDVLTLGNERQVWRQVAPMTRFFNGFLTRSLSDVLVDSEISPKSILDSKQIFNLGNPFGYDRNSSYANYEDKKSSSTLEGIKLIALLDPIENEENINSTSKMVVFGTELKDFGIKTKDSHVLAFGNVKEDKDSSKGGLSLREMESLEDYTCVITHGPNPKKTHIFDNCVVESCSVLGKLSDCS</sequence>
<dbReference type="PANTHER" id="PTHR46443:SF8">
    <property type="entry name" value="ZF-FLZ DOMAIN-CONTAINING PROTEIN-RELATED"/>
    <property type="match status" value="1"/>
</dbReference>
<dbReference type="Proteomes" id="UP000011115">
    <property type="component" value="Unassembled WGS sequence"/>
</dbReference>
<dbReference type="OrthoDB" id="1902692at2759"/>
<reference evidence="2" key="1">
    <citation type="journal article" date="2011" name="Nature">
        <title>Genome sequence and analysis of the tuber crop potato.</title>
        <authorList>
            <consortium name="The Potato Genome Sequencing Consortium"/>
        </authorList>
    </citation>
    <scope>NUCLEOTIDE SEQUENCE [LARGE SCALE GENOMIC DNA]</scope>
    <source>
        <strain evidence="2">cv. DM1-3 516 R44</strain>
    </source>
</reference>
<accession>M1BP92</accession>
<dbReference type="EnsemblPlants" id="PGSC0003DMT400049743">
    <property type="protein sequence ID" value="PGSC0003DMT400049743"/>
    <property type="gene ID" value="PGSC0003DMG400019326"/>
</dbReference>
<protein>
    <submittedName>
        <fullName evidence="1">Protein AFR</fullName>
    </submittedName>
</protein>
<gene>
    <name evidence="1" type="primary">LOC102592465</name>
</gene>
<dbReference type="Gramene" id="PGSC0003DMT400049743">
    <property type="protein sequence ID" value="PGSC0003DMT400049743"/>
    <property type="gene ID" value="PGSC0003DMG400019326"/>
</dbReference>
<evidence type="ECO:0000313" key="1">
    <source>
        <dbReference type="EnsemblPlants" id="PGSC0003DMT400049743"/>
    </source>
</evidence>
<reference evidence="1" key="2">
    <citation type="submission" date="2015-06" db="UniProtKB">
        <authorList>
            <consortium name="EnsemblPlants"/>
        </authorList>
    </citation>
    <scope>IDENTIFICATION</scope>
    <source>
        <strain evidence="1">DM1-3 516 R44</strain>
    </source>
</reference>
<proteinExistence type="predicted"/>
<organism evidence="1 2">
    <name type="scientific">Solanum tuberosum</name>
    <name type="common">Potato</name>
    <dbReference type="NCBI Taxonomy" id="4113"/>
    <lineage>
        <taxon>Eukaryota</taxon>
        <taxon>Viridiplantae</taxon>
        <taxon>Streptophyta</taxon>
        <taxon>Embryophyta</taxon>
        <taxon>Tracheophyta</taxon>
        <taxon>Spermatophyta</taxon>
        <taxon>Magnoliopsida</taxon>
        <taxon>eudicotyledons</taxon>
        <taxon>Gunneridae</taxon>
        <taxon>Pentapetalae</taxon>
        <taxon>asterids</taxon>
        <taxon>lamiids</taxon>
        <taxon>Solanales</taxon>
        <taxon>Solanaceae</taxon>
        <taxon>Solanoideae</taxon>
        <taxon>Solaneae</taxon>
        <taxon>Solanum</taxon>
    </lineage>
</organism>
<dbReference type="InterPro" id="IPR044593">
    <property type="entry name" value="FLZ8/MARD1"/>
</dbReference>
<dbReference type="PANTHER" id="PTHR46443">
    <property type="entry name" value="FCS-LIKE ZINC FINGER 8"/>
    <property type="match status" value="1"/>
</dbReference>
<evidence type="ECO:0000313" key="2">
    <source>
        <dbReference type="Proteomes" id="UP000011115"/>
    </source>
</evidence>
<name>M1BP92_SOLTU</name>
<dbReference type="CDD" id="cd22152">
    <property type="entry name" value="F-box_AtAFR-like"/>
    <property type="match status" value="1"/>
</dbReference>
<keyword evidence="2" id="KW-1185">Reference proteome</keyword>